<reference evidence="2 3" key="1">
    <citation type="submission" date="2021-10" db="EMBL/GenBank/DDBJ databases">
        <title>Anaerobic single-cell dispensing facilitates the cultivation of human gut bacteria.</title>
        <authorList>
            <person name="Afrizal A."/>
        </authorList>
    </citation>
    <scope>NUCLEOTIDE SEQUENCE [LARGE SCALE GENOMIC DNA]</scope>
    <source>
        <strain evidence="2 3">CLA-AA-H212</strain>
    </source>
</reference>
<protein>
    <submittedName>
        <fullName evidence="2">Helix-turn-helix domain-containing protein</fullName>
    </submittedName>
</protein>
<accession>A0ABS8FS09</accession>
<sequence>MTFQEKLAEYIEQLDCTAKMLSERSGLSAATISRYRSGDRVPEADSDNLANLVTGIVRIAGEKGLSEFTIQTVTDSFLPYVKSKNPDIDNLQKNLNTLLSILPVNISELAKYINYDASYISRIRNGQRQPANPQQFISGVSHFVARRYQDTSKKALIADLIGCSLEELQDLNHYQTQLSDWLANGSNHSKDQMTSFLHKLDDFNLDEYICAIHFDELKVPSVPFQLPTSKSYFGLQEMMDSELAFLKATVLSKSTEPVTMYSDMPMSEMAKDPDFPKKWMFGMAMMLKKGLHLNQIHNIDRSFDDMMLGLESWIPMYMSGQISPYYLKSVQGTIFSSLLKVSGSVALTGEAINGYHSEGKYYLTKNKSEVAYYKKRAERLLSKATPLMEIYRSEHAQAYNFFLDEDTKKEGARYYILSALSLHTLSEDLLDRILCHNQIPQVEQEQIRQYVSRQKELAATILSHSTITEEIPVLTKQEFDQSPMVLPLSGLFYEKDVLYRWEDYTEHWKLALAYQQQNFNYHIVENTAFAFRNVQIYIHEGKWVLVSKNKTPAIHFLIRHPKMRHAFENMVIPIRDDSSVPKNVPLSH</sequence>
<proteinExistence type="predicted"/>
<dbReference type="Proteomes" id="UP001198495">
    <property type="component" value="Unassembled WGS sequence"/>
</dbReference>
<dbReference type="InterPro" id="IPR001387">
    <property type="entry name" value="Cro/C1-type_HTH"/>
</dbReference>
<evidence type="ECO:0000313" key="2">
    <source>
        <dbReference type="EMBL" id="MCC2219649.1"/>
    </source>
</evidence>
<dbReference type="EMBL" id="JAJEQT010000009">
    <property type="protein sequence ID" value="MCC2219649.1"/>
    <property type="molecule type" value="Genomic_DNA"/>
</dbReference>
<comment type="caution">
    <text evidence="2">The sequence shown here is derived from an EMBL/GenBank/DDBJ whole genome shotgun (WGS) entry which is preliminary data.</text>
</comment>
<dbReference type="PROSITE" id="PS50943">
    <property type="entry name" value="HTH_CROC1"/>
    <property type="match status" value="1"/>
</dbReference>
<gene>
    <name evidence="2" type="ORF">LKD28_11535</name>
</gene>
<name>A0ABS8FS09_9FIRM</name>
<dbReference type="RefSeq" id="WP_227573498.1">
    <property type="nucleotide sequence ID" value="NZ_JAJEQT010000009.1"/>
</dbReference>
<organism evidence="2 3">
    <name type="scientific">Coprococcus hominis</name>
    <name type="common">ex Arizal et al. 2022</name>
    <dbReference type="NCBI Taxonomy" id="2881262"/>
    <lineage>
        <taxon>Bacteria</taxon>
        <taxon>Bacillati</taxon>
        <taxon>Bacillota</taxon>
        <taxon>Clostridia</taxon>
        <taxon>Lachnospirales</taxon>
        <taxon>Lachnospiraceae</taxon>
        <taxon>Coprococcus</taxon>
    </lineage>
</organism>
<dbReference type="CDD" id="cd00093">
    <property type="entry name" value="HTH_XRE"/>
    <property type="match status" value="1"/>
</dbReference>
<evidence type="ECO:0000313" key="3">
    <source>
        <dbReference type="Proteomes" id="UP001198495"/>
    </source>
</evidence>
<feature type="domain" description="HTH cro/C1-type" evidence="1">
    <location>
        <begin position="7"/>
        <end position="42"/>
    </location>
</feature>
<keyword evidence="3" id="KW-1185">Reference proteome</keyword>
<evidence type="ECO:0000259" key="1">
    <source>
        <dbReference type="PROSITE" id="PS50943"/>
    </source>
</evidence>